<protein>
    <submittedName>
        <fullName evidence="3">V-type proton ATPase subunit H</fullName>
    </submittedName>
</protein>
<name>A0AAV9AY11_ACOGR</name>
<evidence type="ECO:0000256" key="1">
    <source>
        <dbReference type="ARBA" id="ARBA00022448"/>
    </source>
</evidence>
<proteinExistence type="predicted"/>
<dbReference type="InterPro" id="IPR011987">
    <property type="entry name" value="ATPase_V1-cplx_hsu_C"/>
</dbReference>
<sequence>MIDLILKKNSEKKLLDGFKDFEENDFQILCVLITVIDAMSRPRTLAVTFFDLSQFIQYHPAGWIIVADPKE</sequence>
<dbReference type="InterPro" id="IPR004908">
    <property type="entry name" value="ATPase_V1-cplx_hsu"/>
</dbReference>
<evidence type="ECO:0000313" key="3">
    <source>
        <dbReference type="EMBL" id="KAK1268822.1"/>
    </source>
</evidence>
<dbReference type="EMBL" id="JAUJYN010000006">
    <property type="protein sequence ID" value="KAK1268822.1"/>
    <property type="molecule type" value="Genomic_DNA"/>
</dbReference>
<dbReference type="Gene3D" id="1.25.40.150">
    <property type="entry name" value="V-type ATPase, subunit H, C-terminal domain"/>
    <property type="match status" value="1"/>
</dbReference>
<dbReference type="PANTHER" id="PTHR10698:SF0">
    <property type="entry name" value="V-TYPE PROTON ATPASE SUBUNIT H"/>
    <property type="match status" value="1"/>
</dbReference>
<evidence type="ECO:0000259" key="2">
    <source>
        <dbReference type="Pfam" id="PF11698"/>
    </source>
</evidence>
<dbReference type="Proteomes" id="UP001179952">
    <property type="component" value="Unassembled WGS sequence"/>
</dbReference>
<dbReference type="InterPro" id="IPR038497">
    <property type="entry name" value="ATPase_V1-cplx_hsu_C_sf"/>
</dbReference>
<gene>
    <name evidence="3" type="ORF">QJS04_geneDACA008313</name>
</gene>
<dbReference type="PANTHER" id="PTHR10698">
    <property type="entry name" value="V-TYPE PROTON ATPASE SUBUNIT H"/>
    <property type="match status" value="1"/>
</dbReference>
<reference evidence="3" key="2">
    <citation type="submission" date="2023-06" db="EMBL/GenBank/DDBJ databases">
        <authorList>
            <person name="Ma L."/>
            <person name="Liu K.-W."/>
            <person name="Li Z."/>
            <person name="Hsiao Y.-Y."/>
            <person name="Qi Y."/>
            <person name="Fu T."/>
            <person name="Tang G."/>
            <person name="Zhang D."/>
            <person name="Sun W.-H."/>
            <person name="Liu D.-K."/>
            <person name="Li Y."/>
            <person name="Chen G.-Z."/>
            <person name="Liu X.-D."/>
            <person name="Liao X.-Y."/>
            <person name="Jiang Y.-T."/>
            <person name="Yu X."/>
            <person name="Hao Y."/>
            <person name="Huang J."/>
            <person name="Zhao X.-W."/>
            <person name="Ke S."/>
            <person name="Chen Y.-Y."/>
            <person name="Wu W.-L."/>
            <person name="Hsu J.-L."/>
            <person name="Lin Y.-F."/>
            <person name="Huang M.-D."/>
            <person name="Li C.-Y."/>
            <person name="Huang L."/>
            <person name="Wang Z.-W."/>
            <person name="Zhao X."/>
            <person name="Zhong W.-Y."/>
            <person name="Peng D.-H."/>
            <person name="Ahmad S."/>
            <person name="Lan S."/>
            <person name="Zhang J.-S."/>
            <person name="Tsai W.-C."/>
            <person name="Van De Peer Y."/>
            <person name="Liu Z.-J."/>
        </authorList>
    </citation>
    <scope>NUCLEOTIDE SEQUENCE</scope>
    <source>
        <strain evidence="3">SCP</strain>
        <tissue evidence="3">Leaves</tissue>
    </source>
</reference>
<dbReference type="SUPFAM" id="SSF48371">
    <property type="entry name" value="ARM repeat"/>
    <property type="match status" value="1"/>
</dbReference>
<keyword evidence="1" id="KW-0813">Transport</keyword>
<organism evidence="3 4">
    <name type="scientific">Acorus gramineus</name>
    <name type="common">Dwarf sweet flag</name>
    <dbReference type="NCBI Taxonomy" id="55184"/>
    <lineage>
        <taxon>Eukaryota</taxon>
        <taxon>Viridiplantae</taxon>
        <taxon>Streptophyta</taxon>
        <taxon>Embryophyta</taxon>
        <taxon>Tracheophyta</taxon>
        <taxon>Spermatophyta</taxon>
        <taxon>Magnoliopsida</taxon>
        <taxon>Liliopsida</taxon>
        <taxon>Acoraceae</taxon>
        <taxon>Acorus</taxon>
    </lineage>
</organism>
<dbReference type="GO" id="GO:0046961">
    <property type="term" value="F:proton-transporting ATPase activity, rotational mechanism"/>
    <property type="evidence" value="ECO:0007669"/>
    <property type="project" value="InterPro"/>
</dbReference>
<reference evidence="3" key="1">
    <citation type="journal article" date="2023" name="Nat. Commun.">
        <title>Diploid and tetraploid genomes of Acorus and the evolution of monocots.</title>
        <authorList>
            <person name="Ma L."/>
            <person name="Liu K.W."/>
            <person name="Li Z."/>
            <person name="Hsiao Y.Y."/>
            <person name="Qi Y."/>
            <person name="Fu T."/>
            <person name="Tang G.D."/>
            <person name="Zhang D."/>
            <person name="Sun W.H."/>
            <person name="Liu D.K."/>
            <person name="Li Y."/>
            <person name="Chen G.Z."/>
            <person name="Liu X.D."/>
            <person name="Liao X.Y."/>
            <person name="Jiang Y.T."/>
            <person name="Yu X."/>
            <person name="Hao Y."/>
            <person name="Huang J."/>
            <person name="Zhao X.W."/>
            <person name="Ke S."/>
            <person name="Chen Y.Y."/>
            <person name="Wu W.L."/>
            <person name="Hsu J.L."/>
            <person name="Lin Y.F."/>
            <person name="Huang M.D."/>
            <person name="Li C.Y."/>
            <person name="Huang L."/>
            <person name="Wang Z.W."/>
            <person name="Zhao X."/>
            <person name="Zhong W.Y."/>
            <person name="Peng D.H."/>
            <person name="Ahmad S."/>
            <person name="Lan S."/>
            <person name="Zhang J.S."/>
            <person name="Tsai W.C."/>
            <person name="Van de Peer Y."/>
            <person name="Liu Z.J."/>
        </authorList>
    </citation>
    <scope>NUCLEOTIDE SEQUENCE</scope>
    <source>
        <strain evidence="3">SCP</strain>
    </source>
</reference>
<evidence type="ECO:0000313" key="4">
    <source>
        <dbReference type="Proteomes" id="UP001179952"/>
    </source>
</evidence>
<dbReference type="InterPro" id="IPR016024">
    <property type="entry name" value="ARM-type_fold"/>
</dbReference>
<accession>A0AAV9AY11</accession>
<dbReference type="Pfam" id="PF11698">
    <property type="entry name" value="V-ATPase_H_C"/>
    <property type="match status" value="1"/>
</dbReference>
<dbReference type="AlphaFoldDB" id="A0AAV9AY11"/>
<feature type="domain" description="ATPase V1 complex subunit H C-terminal" evidence="2">
    <location>
        <begin position="18"/>
        <end position="67"/>
    </location>
</feature>
<dbReference type="GO" id="GO:0000221">
    <property type="term" value="C:vacuolar proton-transporting V-type ATPase, V1 domain"/>
    <property type="evidence" value="ECO:0007669"/>
    <property type="project" value="InterPro"/>
</dbReference>
<keyword evidence="4" id="KW-1185">Reference proteome</keyword>
<comment type="caution">
    <text evidence="3">The sequence shown here is derived from an EMBL/GenBank/DDBJ whole genome shotgun (WGS) entry which is preliminary data.</text>
</comment>